<sequence length="383" mass="41543">MTTQQRVWNWSAVTFIVVAAVLSVVVERLTNRAVDTIESRFGEGYIPDPEATRQFLGELEHPTFASAAEESLAKVEYRDVSLAKEIDRAWKSVYGIPFEALDQGGAGTCVSFAYALACQGSMAVDWTTGRLAQPPPLVSTEVIYGGARTAGMGQKTQPGGDGATGAGAARWVSGKTRSGAGGILFRQQYGEFDLRQYSIPRSRDWGSRGVPDALLPEAAKNRAVEVAQVNTWDELCASLETGRCIVLCSNVGYGRPDGRMPTRDEDGALARGKSWNHALCVVGVRHAKNAGADTKRPRDLALIVNSWSGEWCSGPLWRDQPRGSFYAERKNVEAALDQGDSFAVSGVTPLNVYRRVDNGEWFEQPPGRLPPVETIAPDYSLAP</sequence>
<proteinExistence type="predicted"/>
<organism evidence="2">
    <name type="scientific">uncultured Caudovirales phage</name>
    <dbReference type="NCBI Taxonomy" id="2100421"/>
    <lineage>
        <taxon>Viruses</taxon>
        <taxon>Duplodnaviria</taxon>
        <taxon>Heunggongvirae</taxon>
        <taxon>Uroviricota</taxon>
        <taxon>Caudoviricetes</taxon>
        <taxon>Peduoviridae</taxon>
        <taxon>Maltschvirus</taxon>
        <taxon>Maltschvirus maltsch</taxon>
    </lineage>
</organism>
<keyword evidence="1" id="KW-0472">Membrane</keyword>
<reference evidence="2" key="1">
    <citation type="submission" date="2020-05" db="EMBL/GenBank/DDBJ databases">
        <authorList>
            <person name="Chiriac C."/>
            <person name="Salcher M."/>
            <person name="Ghai R."/>
            <person name="Kavagutti S V."/>
        </authorList>
    </citation>
    <scope>NUCLEOTIDE SEQUENCE</scope>
</reference>
<evidence type="ECO:0000313" key="7">
    <source>
        <dbReference type="EMBL" id="CAB5227470.1"/>
    </source>
</evidence>
<evidence type="ECO:0000313" key="3">
    <source>
        <dbReference type="EMBL" id="CAB4176563.1"/>
    </source>
</evidence>
<keyword evidence="1" id="KW-0812">Transmembrane</keyword>
<dbReference type="EMBL" id="LR797361">
    <property type="protein sequence ID" value="CAB4210374.1"/>
    <property type="molecule type" value="Genomic_DNA"/>
</dbReference>
<evidence type="ECO:0000313" key="2">
    <source>
        <dbReference type="EMBL" id="CAB4169120.1"/>
    </source>
</evidence>
<protein>
    <recommendedName>
        <fullName evidence="8">Peptidase C1A, papain C-terminal</fullName>
    </recommendedName>
</protein>
<evidence type="ECO:0000313" key="4">
    <source>
        <dbReference type="EMBL" id="CAB4181218.1"/>
    </source>
</evidence>
<dbReference type="Gene3D" id="3.90.70.10">
    <property type="entry name" value="Cysteine proteinases"/>
    <property type="match status" value="1"/>
</dbReference>
<dbReference type="EMBL" id="LR797259">
    <property type="protein sequence ID" value="CAB4198194.1"/>
    <property type="molecule type" value="Genomic_DNA"/>
</dbReference>
<evidence type="ECO:0008006" key="8">
    <source>
        <dbReference type="Google" id="ProtNLM"/>
    </source>
</evidence>
<gene>
    <name evidence="4" type="ORF">UFOVP1073_17</name>
    <name evidence="5" type="ORF">UFOVP1308_56</name>
    <name evidence="6" type="ORF">UFOVP1423_13</name>
    <name evidence="7" type="ORF">UFOVP1520_58</name>
    <name evidence="2" type="ORF">UFOVP898_19</name>
    <name evidence="3" type="ORF">UFOVP985_40</name>
</gene>
<dbReference type="EMBL" id="LR796942">
    <property type="protein sequence ID" value="CAB4176563.1"/>
    <property type="molecule type" value="Genomic_DNA"/>
</dbReference>
<dbReference type="EMBL" id="LR796838">
    <property type="protein sequence ID" value="CAB4169120.1"/>
    <property type="molecule type" value="Genomic_DNA"/>
</dbReference>
<keyword evidence="1" id="KW-1133">Transmembrane helix</keyword>
<evidence type="ECO:0000313" key="5">
    <source>
        <dbReference type="EMBL" id="CAB4198194.1"/>
    </source>
</evidence>
<feature type="transmembrane region" description="Helical" evidence="1">
    <location>
        <begin position="7"/>
        <end position="26"/>
    </location>
</feature>
<accession>A0A6J5PB77</accession>
<dbReference type="EMBL" id="LR797009">
    <property type="protein sequence ID" value="CAB4181218.1"/>
    <property type="molecule type" value="Genomic_DNA"/>
</dbReference>
<name>A0A6J5PB77_9CAUD</name>
<evidence type="ECO:0000256" key="1">
    <source>
        <dbReference type="SAM" id="Phobius"/>
    </source>
</evidence>
<dbReference type="EMBL" id="LR798377">
    <property type="protein sequence ID" value="CAB5227470.1"/>
    <property type="molecule type" value="Genomic_DNA"/>
</dbReference>
<evidence type="ECO:0000313" key="6">
    <source>
        <dbReference type="EMBL" id="CAB4210374.1"/>
    </source>
</evidence>